<keyword evidence="4" id="KW-0175">Coiled coil</keyword>
<organism evidence="6 7">
    <name type="scientific">Rhizophagus irregularis</name>
    <dbReference type="NCBI Taxonomy" id="588596"/>
    <lineage>
        <taxon>Eukaryota</taxon>
        <taxon>Fungi</taxon>
        <taxon>Fungi incertae sedis</taxon>
        <taxon>Mucoromycota</taxon>
        <taxon>Glomeromycotina</taxon>
        <taxon>Glomeromycetes</taxon>
        <taxon>Glomerales</taxon>
        <taxon>Glomeraceae</taxon>
        <taxon>Rhizophagus</taxon>
    </lineage>
</organism>
<dbReference type="PANTHER" id="PTHR10751">
    <property type="entry name" value="GUANYLATE BINDING PROTEIN"/>
    <property type="match status" value="1"/>
</dbReference>
<reference evidence="6" key="1">
    <citation type="submission" date="2020-05" db="EMBL/GenBank/DDBJ databases">
        <authorList>
            <person name="Rincon C."/>
            <person name="Sanders R I."/>
            <person name="Robbins C."/>
            <person name="Chaturvedi A."/>
        </authorList>
    </citation>
    <scope>NUCLEOTIDE SEQUENCE</scope>
    <source>
        <strain evidence="6">CHB12</strain>
    </source>
</reference>
<proteinExistence type="inferred from homology"/>
<evidence type="ECO:0000313" key="7">
    <source>
        <dbReference type="Proteomes" id="UP000684084"/>
    </source>
</evidence>
<evidence type="ECO:0000256" key="2">
    <source>
        <dbReference type="ARBA" id="ARBA00023134"/>
    </source>
</evidence>
<dbReference type="PROSITE" id="PS51715">
    <property type="entry name" value="G_GB1_RHD3"/>
    <property type="match status" value="1"/>
</dbReference>
<comment type="caution">
    <text evidence="6">The sequence shown here is derived from an EMBL/GenBank/DDBJ whole genome shotgun (WGS) entry which is preliminary data.</text>
</comment>
<accession>A0A915ZYY2</accession>
<feature type="coiled-coil region" evidence="4">
    <location>
        <begin position="508"/>
        <end position="633"/>
    </location>
</feature>
<dbReference type="Pfam" id="PF02841">
    <property type="entry name" value="GBP_C"/>
    <property type="match status" value="1"/>
</dbReference>
<dbReference type="VEuPathDB" id="FungiDB:RhiirFUN_014032"/>
<keyword evidence="1" id="KW-0547">Nucleotide-binding</keyword>
<dbReference type="GO" id="GO:0003924">
    <property type="term" value="F:GTPase activity"/>
    <property type="evidence" value="ECO:0007669"/>
    <property type="project" value="InterPro"/>
</dbReference>
<evidence type="ECO:0000313" key="6">
    <source>
        <dbReference type="EMBL" id="CAB5395311.1"/>
    </source>
</evidence>
<dbReference type="Pfam" id="PF02263">
    <property type="entry name" value="GBP"/>
    <property type="match status" value="1"/>
</dbReference>
<dbReference type="InterPro" id="IPR003191">
    <property type="entry name" value="Guanylate-bd/ATL_C"/>
</dbReference>
<feature type="domain" description="GB1/RHD3-type G" evidence="5">
    <location>
        <begin position="50"/>
        <end position="273"/>
    </location>
</feature>
<dbReference type="GO" id="GO:0005525">
    <property type="term" value="F:GTP binding"/>
    <property type="evidence" value="ECO:0007669"/>
    <property type="project" value="UniProtKB-KW"/>
</dbReference>
<evidence type="ECO:0000256" key="4">
    <source>
        <dbReference type="SAM" id="Coils"/>
    </source>
</evidence>
<dbReference type="OrthoDB" id="2135133at2759"/>
<evidence type="ECO:0000259" key="5">
    <source>
        <dbReference type="PROSITE" id="PS51715"/>
    </source>
</evidence>
<dbReference type="Proteomes" id="UP000684084">
    <property type="component" value="Unassembled WGS sequence"/>
</dbReference>
<gene>
    <name evidence="6" type="ORF">CHRIB12_LOCUS23780</name>
</gene>
<sequence length="681" mass="79750">MSAGNRFGREIEFREGAPIQLLQYVEDNSKDGFGEIVLNPVALNILQTIREPLAIISVVGSYRRGKSWFANVLHGRHDGFDLGAKVEGCTRGIYMWFPPFTLESEQPDGKIIQKRVIVLDSEGIDDPKQDQHWATKLFILCLALSSTFIYNINGIVGRDDIGKLYLMTDLSNFIQEPEEGDFLPRLVILLRDFTLENPESFKDYFLEKLNNVNSEAAKGIKKFFYDFDVYGLPHPGCKRKMLQHMEDADTDELDEEFVDEVENAVKSIYSQIPLKYIGSSTMKGSAFVKFLNDIVERMNKSETSSLLSIPSEYESIIQFVAQEAIKEAVGIYQEQMDHMLNEEVKLPILWDEFTEIHNNCISEANKIFFEKIIGNPTQMESFIEELSEKMSKIKEEFTKRNSDELTAYNENIAKDYWERYVKIGLNQENLFESNDEFQEALKAFELAYEKSMMKSSEAAKVIASYMQNQYPTAIEYMTQLGRMNAELAKAMKAKEEAETFRLEALAREEEFHREIEAQKHEREESERNFKTKMEELRANIDQQTRSHEEMKERLIKERDITAEKYNQKFEQLHNEMLEQQKLNEEDKRKLLEQQQAKFEQIQREAEEENRKRTEELKELLRQDKEKAIEKQNEFFQKQLTEQIAANQKQYSEIIDQIRRDNENWRTAISNSRRDSSRCVIS</sequence>
<dbReference type="InterPro" id="IPR030386">
    <property type="entry name" value="G_GB1_RHD3_dom"/>
</dbReference>
<keyword evidence="2" id="KW-0342">GTP-binding</keyword>
<evidence type="ECO:0000256" key="3">
    <source>
        <dbReference type="PROSITE-ProRule" id="PRU01052"/>
    </source>
</evidence>
<evidence type="ECO:0000256" key="1">
    <source>
        <dbReference type="ARBA" id="ARBA00022741"/>
    </source>
</evidence>
<protein>
    <recommendedName>
        <fullName evidence="5">GB1/RHD3-type G domain-containing protein</fullName>
    </recommendedName>
</protein>
<dbReference type="InterPro" id="IPR015894">
    <property type="entry name" value="Guanylate-bd_N"/>
</dbReference>
<dbReference type="EMBL" id="CAGKOT010000097">
    <property type="protein sequence ID" value="CAB5395311.1"/>
    <property type="molecule type" value="Genomic_DNA"/>
</dbReference>
<dbReference type="AlphaFoldDB" id="A0A915ZYY2"/>
<name>A0A915ZYY2_9GLOM</name>
<comment type="similarity">
    <text evidence="3">Belongs to the TRAFAC class dynamin-like GTPase superfamily. GB1/RHD3 GTPase family.</text>
</comment>